<comment type="caution">
    <text evidence="2">The sequence shown here is derived from an EMBL/GenBank/DDBJ whole genome shotgun (WGS) entry which is preliminary data.</text>
</comment>
<dbReference type="AlphaFoldDB" id="A0A846H4A8"/>
<organism evidence="2 3">
    <name type="scientific">Hassallia byssoidea VB512170</name>
    <dbReference type="NCBI Taxonomy" id="1304833"/>
    <lineage>
        <taxon>Bacteria</taxon>
        <taxon>Bacillati</taxon>
        <taxon>Cyanobacteriota</taxon>
        <taxon>Cyanophyceae</taxon>
        <taxon>Nostocales</taxon>
        <taxon>Tolypothrichaceae</taxon>
        <taxon>Hassallia</taxon>
    </lineage>
</organism>
<feature type="domain" description="Putative restriction endonuclease" evidence="1">
    <location>
        <begin position="17"/>
        <end position="186"/>
    </location>
</feature>
<dbReference type="CDD" id="cd06260">
    <property type="entry name" value="DUF820-like"/>
    <property type="match status" value="1"/>
</dbReference>
<proteinExistence type="predicted"/>
<evidence type="ECO:0000313" key="2">
    <source>
        <dbReference type="EMBL" id="NEU72256.1"/>
    </source>
</evidence>
<dbReference type="EMBL" id="JTCM02000009">
    <property type="protein sequence ID" value="NEU72256.1"/>
    <property type="molecule type" value="Genomic_DNA"/>
</dbReference>
<dbReference type="RefSeq" id="WP_039737755.1">
    <property type="nucleotide sequence ID" value="NZ_JTCM02000009.1"/>
</dbReference>
<keyword evidence="2" id="KW-0255">Endonuclease</keyword>
<keyword evidence="3" id="KW-1185">Reference proteome</keyword>
<dbReference type="Pfam" id="PF05685">
    <property type="entry name" value="Uma2"/>
    <property type="match status" value="1"/>
</dbReference>
<accession>A0A846H4A8</accession>
<dbReference type="GO" id="GO:0004519">
    <property type="term" value="F:endonuclease activity"/>
    <property type="evidence" value="ECO:0007669"/>
    <property type="project" value="UniProtKB-KW"/>
</dbReference>
<sequence>MTALIVNLHPVIELTDEQFFQLCQNNRDLRFERTALGELIIMPPTGWESGNRNIKLSARLELWADADGTGLAFDSSTGFKLPNGANRSPDASWVKRSRIETLNPNPARFMPLAPDFAVELRSASDTLQTLRQKMQEYINCGVRLGWLIDPQNQRVEIYRPGQDVEILQSPASLSGEDVLPGFVLDLTQILS</sequence>
<dbReference type="PANTHER" id="PTHR34107:SF7">
    <property type="entry name" value="SLR2092 PROTEIN"/>
    <property type="match status" value="1"/>
</dbReference>
<dbReference type="InterPro" id="IPR011335">
    <property type="entry name" value="Restrct_endonuc-II-like"/>
</dbReference>
<dbReference type="SUPFAM" id="SSF52980">
    <property type="entry name" value="Restriction endonuclease-like"/>
    <property type="match status" value="1"/>
</dbReference>
<dbReference type="InterPro" id="IPR008538">
    <property type="entry name" value="Uma2"/>
</dbReference>
<name>A0A846H4A8_9CYAN</name>
<dbReference type="InterPro" id="IPR012296">
    <property type="entry name" value="Nuclease_put_TT1808"/>
</dbReference>
<evidence type="ECO:0000259" key="1">
    <source>
        <dbReference type="Pfam" id="PF05685"/>
    </source>
</evidence>
<keyword evidence="2" id="KW-0540">Nuclease</keyword>
<keyword evidence="2" id="KW-0378">Hydrolase</keyword>
<gene>
    <name evidence="2" type="ORF">PI95_006640</name>
</gene>
<evidence type="ECO:0000313" key="3">
    <source>
        <dbReference type="Proteomes" id="UP000031549"/>
    </source>
</evidence>
<reference evidence="2 3" key="1">
    <citation type="journal article" date="2015" name="Genome Announc.">
        <title>Draft Genome Sequence of Cyanobacterium Hassallia byssoidea Strain VB512170, Isolated from Monuments in India.</title>
        <authorList>
            <person name="Singh D."/>
            <person name="Chandrababunaidu M.M."/>
            <person name="Panda A."/>
            <person name="Sen D."/>
            <person name="Bhattacharyya S."/>
            <person name="Adhikary S.P."/>
            <person name="Tripathy S."/>
        </authorList>
    </citation>
    <scope>NUCLEOTIDE SEQUENCE [LARGE SCALE GENOMIC DNA]</scope>
    <source>
        <strain evidence="2 3">VB512170</strain>
    </source>
</reference>
<dbReference type="Proteomes" id="UP000031549">
    <property type="component" value="Unassembled WGS sequence"/>
</dbReference>
<dbReference type="PANTHER" id="PTHR34107">
    <property type="entry name" value="SLL0198 PROTEIN-RELATED"/>
    <property type="match status" value="1"/>
</dbReference>
<protein>
    <submittedName>
        <fullName evidence="2">Uma2 family endonuclease</fullName>
    </submittedName>
</protein>
<dbReference type="Gene3D" id="3.90.1570.10">
    <property type="entry name" value="tt1808, chain A"/>
    <property type="match status" value="1"/>
</dbReference>